<keyword evidence="1" id="KW-0472">Membrane</keyword>
<dbReference type="EMBL" id="MF668286">
    <property type="protein sequence ID" value="ASZ74842.1"/>
    <property type="molecule type" value="Genomic_DNA"/>
</dbReference>
<evidence type="ECO:0000313" key="3">
    <source>
        <dbReference type="Proteomes" id="UP000231419"/>
    </source>
</evidence>
<accession>A0A2D1A1X8</accession>
<evidence type="ECO:0000313" key="2">
    <source>
        <dbReference type="EMBL" id="ASZ74842.1"/>
    </source>
</evidence>
<keyword evidence="1" id="KW-1133">Transmembrane helix</keyword>
<gene>
    <name evidence="2" type="ORF">SEA_TRINA_25</name>
</gene>
<proteinExistence type="predicted"/>
<dbReference type="Proteomes" id="UP000231419">
    <property type="component" value="Segment"/>
</dbReference>
<keyword evidence="1" id="KW-0812">Transmembrane</keyword>
<organism evidence="2 3">
    <name type="scientific">Rhodococcus phage Trina</name>
    <dbReference type="NCBI Taxonomy" id="2027905"/>
    <lineage>
        <taxon>Viruses</taxon>
        <taxon>Duplodnaviria</taxon>
        <taxon>Heunggongvirae</taxon>
        <taxon>Uroviricota</taxon>
        <taxon>Caudoviricetes</taxon>
        <taxon>Trinavirus</taxon>
        <taxon>Trinavirus trina</taxon>
    </lineage>
</organism>
<reference evidence="3" key="1">
    <citation type="submission" date="2017-08" db="EMBL/GenBank/DDBJ databases">
        <authorList>
            <person name="de Groot N.N."/>
        </authorList>
    </citation>
    <scope>NUCLEOTIDE SEQUENCE [LARGE SCALE GENOMIC DNA]</scope>
</reference>
<keyword evidence="3" id="KW-1185">Reference proteome</keyword>
<feature type="transmembrane region" description="Helical" evidence="1">
    <location>
        <begin position="16"/>
        <end position="39"/>
    </location>
</feature>
<sequence>MSERDEMTLLGVPVNLILWLIAKGLSLPGVSLVCDWLYIY</sequence>
<name>A0A2D1A1X8_9CAUD</name>
<evidence type="ECO:0000256" key="1">
    <source>
        <dbReference type="SAM" id="Phobius"/>
    </source>
</evidence>
<protein>
    <submittedName>
        <fullName evidence="2">Uncharacterized protein</fullName>
    </submittedName>
</protein>